<organism evidence="2 3">
    <name type="scientific">Portunus trituberculatus</name>
    <name type="common">Swimming crab</name>
    <name type="synonym">Neptunus trituberculatus</name>
    <dbReference type="NCBI Taxonomy" id="210409"/>
    <lineage>
        <taxon>Eukaryota</taxon>
        <taxon>Metazoa</taxon>
        <taxon>Ecdysozoa</taxon>
        <taxon>Arthropoda</taxon>
        <taxon>Crustacea</taxon>
        <taxon>Multicrustacea</taxon>
        <taxon>Malacostraca</taxon>
        <taxon>Eumalacostraca</taxon>
        <taxon>Eucarida</taxon>
        <taxon>Decapoda</taxon>
        <taxon>Pleocyemata</taxon>
        <taxon>Brachyura</taxon>
        <taxon>Eubrachyura</taxon>
        <taxon>Portunoidea</taxon>
        <taxon>Portunidae</taxon>
        <taxon>Portuninae</taxon>
        <taxon>Portunus</taxon>
    </lineage>
</organism>
<sequence length="79" mass="8888">MSGSQTQPQQQMFQPPLTDSLLSQPLPSPATPPASPASPITDEASLQSYLHHHREKEKLRQISECCKRIRECVVECWSD</sequence>
<dbReference type="AlphaFoldDB" id="A0A5B7JW54"/>
<proteinExistence type="predicted"/>
<dbReference type="EMBL" id="VSRR010115476">
    <property type="protein sequence ID" value="MPC98765.1"/>
    <property type="molecule type" value="Genomic_DNA"/>
</dbReference>
<evidence type="ECO:0000313" key="2">
    <source>
        <dbReference type="EMBL" id="MPC98765.1"/>
    </source>
</evidence>
<protein>
    <submittedName>
        <fullName evidence="2">Uncharacterized protein</fullName>
    </submittedName>
</protein>
<reference evidence="2 3" key="1">
    <citation type="submission" date="2019-05" db="EMBL/GenBank/DDBJ databases">
        <title>Another draft genome of Portunus trituberculatus and its Hox gene families provides insights of decapod evolution.</title>
        <authorList>
            <person name="Jeong J.-H."/>
            <person name="Song I."/>
            <person name="Kim S."/>
            <person name="Choi T."/>
            <person name="Kim D."/>
            <person name="Ryu S."/>
            <person name="Kim W."/>
        </authorList>
    </citation>
    <scope>NUCLEOTIDE SEQUENCE [LARGE SCALE GENOMIC DNA]</scope>
    <source>
        <tissue evidence="2">Muscle</tissue>
    </source>
</reference>
<accession>A0A5B7JW54</accession>
<feature type="compositionally biased region" description="Low complexity" evidence="1">
    <location>
        <begin position="1"/>
        <end position="25"/>
    </location>
</feature>
<evidence type="ECO:0000313" key="3">
    <source>
        <dbReference type="Proteomes" id="UP000324222"/>
    </source>
</evidence>
<comment type="caution">
    <text evidence="2">The sequence shown here is derived from an EMBL/GenBank/DDBJ whole genome shotgun (WGS) entry which is preliminary data.</text>
</comment>
<name>A0A5B7JW54_PORTR</name>
<gene>
    <name evidence="2" type="ORF">E2C01_094146</name>
</gene>
<evidence type="ECO:0000256" key="1">
    <source>
        <dbReference type="SAM" id="MobiDB-lite"/>
    </source>
</evidence>
<keyword evidence="3" id="KW-1185">Reference proteome</keyword>
<dbReference type="Proteomes" id="UP000324222">
    <property type="component" value="Unassembled WGS sequence"/>
</dbReference>
<feature type="region of interest" description="Disordered" evidence="1">
    <location>
        <begin position="1"/>
        <end position="53"/>
    </location>
</feature>
<feature type="compositionally biased region" description="Pro residues" evidence="1">
    <location>
        <begin position="26"/>
        <end position="36"/>
    </location>
</feature>